<dbReference type="SUPFAM" id="SSF57756">
    <property type="entry name" value="Retrovirus zinc finger-like domains"/>
    <property type="match status" value="1"/>
</dbReference>
<reference evidence="3" key="1">
    <citation type="submission" date="2023-07" db="EMBL/GenBank/DDBJ databases">
        <title>A chromosome-level genome assembly of Lolium multiflorum.</title>
        <authorList>
            <person name="Chen Y."/>
            <person name="Copetti D."/>
            <person name="Kolliker R."/>
            <person name="Studer B."/>
        </authorList>
    </citation>
    <scope>NUCLEOTIDE SEQUENCE</scope>
    <source>
        <strain evidence="3">02402/16</strain>
        <tissue evidence="3">Leaf</tissue>
    </source>
</reference>
<protein>
    <recommendedName>
        <fullName evidence="2">CCHC-type domain-containing protein</fullName>
    </recommendedName>
</protein>
<keyword evidence="4" id="KW-1185">Reference proteome</keyword>
<dbReference type="Gene3D" id="4.10.60.10">
    <property type="entry name" value="Zinc finger, CCHC-type"/>
    <property type="match status" value="1"/>
</dbReference>
<dbReference type="PANTHER" id="PTHR33087:SF48">
    <property type="entry name" value="CCHC-TYPE DOMAIN-CONTAINING PROTEIN"/>
    <property type="match status" value="1"/>
</dbReference>
<dbReference type="EMBL" id="JAUUTY010000004">
    <property type="protein sequence ID" value="KAK1642287.1"/>
    <property type="molecule type" value="Genomic_DNA"/>
</dbReference>
<feature type="compositionally biased region" description="Low complexity" evidence="1">
    <location>
        <begin position="184"/>
        <end position="200"/>
    </location>
</feature>
<feature type="region of interest" description="Disordered" evidence="1">
    <location>
        <begin position="161"/>
        <end position="253"/>
    </location>
</feature>
<feature type="compositionally biased region" description="Basic and acidic residues" evidence="1">
    <location>
        <begin position="610"/>
        <end position="621"/>
    </location>
</feature>
<dbReference type="AlphaFoldDB" id="A0AAD8W669"/>
<organism evidence="3 4">
    <name type="scientific">Lolium multiflorum</name>
    <name type="common">Italian ryegrass</name>
    <name type="synonym">Lolium perenne subsp. multiflorum</name>
    <dbReference type="NCBI Taxonomy" id="4521"/>
    <lineage>
        <taxon>Eukaryota</taxon>
        <taxon>Viridiplantae</taxon>
        <taxon>Streptophyta</taxon>
        <taxon>Embryophyta</taxon>
        <taxon>Tracheophyta</taxon>
        <taxon>Spermatophyta</taxon>
        <taxon>Magnoliopsida</taxon>
        <taxon>Liliopsida</taxon>
        <taxon>Poales</taxon>
        <taxon>Poaceae</taxon>
        <taxon>BOP clade</taxon>
        <taxon>Pooideae</taxon>
        <taxon>Poodae</taxon>
        <taxon>Poeae</taxon>
        <taxon>Poeae Chloroplast Group 2 (Poeae type)</taxon>
        <taxon>Loliodinae</taxon>
        <taxon>Loliinae</taxon>
        <taxon>Lolium</taxon>
    </lineage>
</organism>
<sequence>MTVGQDRSRDPRPGGDRPSPPLPGGAPVPAGLSLRPSRLPPPPSAFPPNFFPAFLGFAAPSSARRVGSGFAAAGASSPLSSPGLVSPAPWHVRSAVVGPLFLDTSSGPMCDEVNAALSAWRHDGCPATGPLMAPVPGLVSILRAPSAFKARCSKRVRFNIPDPGHLSEAPASPVRLQATSHRLSSPSAAAGGSMDAAPAGEQWTRVLSRRARQEARRNERRDADSLRCPPSNPHPLRRSSPPLHRPPAPRYRPNRRCFRCQAKDHLVASCRDPVRCASCYRWGHRARDCKPPRSSSPSPPPTKPASTTLRSGAPREHAPVSPAPHASSPLDMAVFLGDAASRTEEDTCYIATSFDLDQARLDWERSSIVAWVLSAPSGTDRSDVDDVFRREFRLRSSELTVSRHYPEEYLIKFSTAQLRDKVMRTKRQTFKRDGLEVHFRPWRAVSQAINANMCYRVHLDVDALPPFAWRPEIVDHILGRKCAVQHLDDGFTTMEDTRSFGVWVWTMDPHRIPKVLGLTFANKAPGGLSSIVRVAEDRPDQWKRGMTFRVLLHINTIEDFSSAPVLDGGEPISDFRPSSRTLPAWGHGTVDGRQVGLDSVMPAAIPPLGAERRAPHADGRYSRARSSSTRGQPDAAAPVANHRGTGGRPRSRSTRHEELEADRRSRSPAREDRHRSRSRHGNRCDDREPSHHRRHEDDDDRYDGRGERARRSGTRAPSAGVTGGRRADQERHRSRYNSGGYNGRQHGASTTTLASIVLRTSPVPPLTVAATGVAVDEPLSDAEVTVQLQSLLRTGIANLRTSLPAILGCSSPTPAAPAHSPFQSACRSWTEAIRAAPASLVAGSSRLASPPPCSFALTDAPSAWEEDEEDAVVALRCSPQRRAPVLLMASPPVQVPNCWDDADGGEAWFDADADGEAAALADAVALAPLLSPSQATATTDVTAGVQHAGVITSVEDLFDRPPVAILPAPIALTPAAPLPPPEERRSARLAAKPFMSALDKAIKVLHGKMGIIDPELPLEQARRLYIDSYKTAVPGNTIQALVSLFKLNMPAITAADEALIAMAGPGGSDLTPTAALESTS</sequence>
<accession>A0AAD8W669</accession>
<name>A0AAD8W669_LOLMU</name>
<proteinExistence type="predicted"/>
<evidence type="ECO:0000259" key="2">
    <source>
        <dbReference type="SMART" id="SM00343"/>
    </source>
</evidence>
<dbReference type="InterPro" id="IPR036875">
    <property type="entry name" value="Znf_CCHC_sf"/>
</dbReference>
<dbReference type="SMART" id="SM00343">
    <property type="entry name" value="ZnF_C2HC"/>
    <property type="match status" value="2"/>
</dbReference>
<dbReference type="PANTHER" id="PTHR33087">
    <property type="entry name" value="OS07G0539200 PROTEIN"/>
    <property type="match status" value="1"/>
</dbReference>
<dbReference type="GO" id="GO:0003676">
    <property type="term" value="F:nucleic acid binding"/>
    <property type="evidence" value="ECO:0007669"/>
    <property type="project" value="InterPro"/>
</dbReference>
<feature type="compositionally biased region" description="Low complexity" evidence="1">
    <location>
        <begin position="27"/>
        <end position="37"/>
    </location>
</feature>
<feature type="region of interest" description="Disordered" evidence="1">
    <location>
        <begin position="606"/>
        <end position="747"/>
    </location>
</feature>
<feature type="domain" description="CCHC-type" evidence="2">
    <location>
        <begin position="256"/>
        <end position="272"/>
    </location>
</feature>
<gene>
    <name evidence="3" type="ORF">QYE76_060092</name>
</gene>
<dbReference type="Proteomes" id="UP001231189">
    <property type="component" value="Unassembled WGS sequence"/>
</dbReference>
<evidence type="ECO:0000313" key="4">
    <source>
        <dbReference type="Proteomes" id="UP001231189"/>
    </source>
</evidence>
<dbReference type="GO" id="GO:0008270">
    <property type="term" value="F:zinc ion binding"/>
    <property type="evidence" value="ECO:0007669"/>
    <property type="project" value="InterPro"/>
</dbReference>
<dbReference type="InterPro" id="IPR001878">
    <property type="entry name" value="Znf_CCHC"/>
</dbReference>
<evidence type="ECO:0000256" key="1">
    <source>
        <dbReference type="SAM" id="MobiDB-lite"/>
    </source>
</evidence>
<feature type="domain" description="CCHC-type" evidence="2">
    <location>
        <begin position="275"/>
        <end position="291"/>
    </location>
</feature>
<feature type="region of interest" description="Disordered" evidence="1">
    <location>
        <begin position="1"/>
        <end position="41"/>
    </location>
</feature>
<dbReference type="InterPro" id="IPR053253">
    <property type="entry name" value="Sex_diff_modulator"/>
</dbReference>
<comment type="caution">
    <text evidence="3">The sequence shown here is derived from an EMBL/GenBank/DDBJ whole genome shotgun (WGS) entry which is preliminary data.</text>
</comment>
<evidence type="ECO:0000313" key="3">
    <source>
        <dbReference type="EMBL" id="KAK1642287.1"/>
    </source>
</evidence>
<feature type="compositionally biased region" description="Basic and acidic residues" evidence="1">
    <location>
        <begin position="211"/>
        <end position="225"/>
    </location>
</feature>
<feature type="compositionally biased region" description="Basic and acidic residues" evidence="1">
    <location>
        <begin position="654"/>
        <end position="674"/>
    </location>
</feature>
<feature type="compositionally biased region" description="Low complexity" evidence="1">
    <location>
        <begin position="319"/>
        <end position="329"/>
    </location>
</feature>
<feature type="region of interest" description="Disordered" evidence="1">
    <location>
        <begin position="285"/>
        <end position="329"/>
    </location>
</feature>
<feature type="compositionally biased region" description="Basic and acidic residues" evidence="1">
    <location>
        <begin position="1"/>
        <end position="15"/>
    </location>
</feature>